<name>A0A1G9LHA1_9FIRM</name>
<dbReference type="Proteomes" id="UP000214880">
    <property type="component" value="Unassembled WGS sequence"/>
</dbReference>
<evidence type="ECO:0000259" key="2">
    <source>
        <dbReference type="Pfam" id="PF01558"/>
    </source>
</evidence>
<gene>
    <name evidence="3" type="ORF">SAMN04488502_101348</name>
</gene>
<keyword evidence="4" id="KW-1185">Reference proteome</keyword>
<dbReference type="STRING" id="146817.SAMN04488502_101348"/>
<proteinExistence type="predicted"/>
<evidence type="ECO:0000313" key="4">
    <source>
        <dbReference type="Proteomes" id="UP000214880"/>
    </source>
</evidence>
<dbReference type="InterPro" id="IPR052554">
    <property type="entry name" value="2-oxoglutarate_synth_KorC"/>
</dbReference>
<dbReference type="RefSeq" id="WP_092067669.1">
    <property type="nucleotide sequence ID" value="NZ_FNHB01000001.1"/>
</dbReference>
<dbReference type="PANTHER" id="PTHR42730">
    <property type="entry name" value="2-OXOGLUTARATE SYNTHASE SUBUNIT KORC"/>
    <property type="match status" value="1"/>
</dbReference>
<dbReference type="OrthoDB" id="9789125at2"/>
<sequence length="177" mass="18643">MWEISLSGTGGQGLILAGIILAEAAILDGKQAIQTQSYGPEARGGASKSDVIISENEIDYPKVLAADILLAMSQEACVKYVKRLKNGGKLLVDTTFVKEFPEFSGDLIQLPITKSAREELGNAMFANIIALGAIVGATGIVTRESLLKAVLHRVPKGTEEVNTRALELGFGLGAGQC</sequence>
<dbReference type="Pfam" id="PF01558">
    <property type="entry name" value="POR"/>
    <property type="match status" value="1"/>
</dbReference>
<keyword evidence="1" id="KW-0560">Oxidoreductase</keyword>
<dbReference type="InterPro" id="IPR019752">
    <property type="entry name" value="Pyrv/ketoisovalerate_OxRed_cat"/>
</dbReference>
<feature type="domain" description="Pyruvate/ketoisovalerate oxidoreductase catalytic" evidence="2">
    <location>
        <begin position="10"/>
        <end position="170"/>
    </location>
</feature>
<dbReference type="EMBL" id="FNHB01000001">
    <property type="protein sequence ID" value="SDL61271.1"/>
    <property type="molecule type" value="Genomic_DNA"/>
</dbReference>
<dbReference type="Gene3D" id="3.40.920.10">
    <property type="entry name" value="Pyruvate-ferredoxin oxidoreductase, PFOR, domain III"/>
    <property type="match status" value="1"/>
</dbReference>
<dbReference type="GO" id="GO:0016903">
    <property type="term" value="F:oxidoreductase activity, acting on the aldehyde or oxo group of donors"/>
    <property type="evidence" value="ECO:0007669"/>
    <property type="project" value="InterPro"/>
</dbReference>
<dbReference type="SUPFAM" id="SSF53323">
    <property type="entry name" value="Pyruvate-ferredoxin oxidoreductase, PFOR, domain III"/>
    <property type="match status" value="1"/>
</dbReference>
<dbReference type="PANTHER" id="PTHR42730:SF1">
    <property type="entry name" value="2-OXOGLUTARATE SYNTHASE SUBUNIT KORC"/>
    <property type="match status" value="1"/>
</dbReference>
<accession>A0A1G9LHA1</accession>
<protein>
    <submittedName>
        <fullName evidence="3">2-oxoglutarate ferredoxin oxidoreductase subunit gamma</fullName>
    </submittedName>
</protein>
<organism evidence="3 4">
    <name type="scientific">Dendrosporobacter quercicolus</name>
    <dbReference type="NCBI Taxonomy" id="146817"/>
    <lineage>
        <taxon>Bacteria</taxon>
        <taxon>Bacillati</taxon>
        <taxon>Bacillota</taxon>
        <taxon>Negativicutes</taxon>
        <taxon>Selenomonadales</taxon>
        <taxon>Sporomusaceae</taxon>
        <taxon>Dendrosporobacter</taxon>
    </lineage>
</organism>
<reference evidence="3 4" key="1">
    <citation type="submission" date="2016-10" db="EMBL/GenBank/DDBJ databases">
        <authorList>
            <person name="de Groot N.N."/>
        </authorList>
    </citation>
    <scope>NUCLEOTIDE SEQUENCE [LARGE SCALE GENOMIC DNA]</scope>
    <source>
        <strain evidence="3 4">DSM 1736</strain>
    </source>
</reference>
<evidence type="ECO:0000313" key="3">
    <source>
        <dbReference type="EMBL" id="SDL61271.1"/>
    </source>
</evidence>
<dbReference type="InterPro" id="IPR002869">
    <property type="entry name" value="Pyrv_flavodox_OxRed_cen"/>
</dbReference>
<evidence type="ECO:0000256" key="1">
    <source>
        <dbReference type="ARBA" id="ARBA00023002"/>
    </source>
</evidence>
<dbReference type="AlphaFoldDB" id="A0A1G9LHA1"/>